<evidence type="ECO:0000256" key="1">
    <source>
        <dbReference type="SAM" id="SignalP"/>
    </source>
</evidence>
<proteinExistence type="predicted"/>
<name>A0A363UJ65_9GAMM</name>
<dbReference type="AlphaFoldDB" id="A0A363UJ65"/>
<reference evidence="2 3" key="1">
    <citation type="submission" date="2018-05" db="EMBL/GenBank/DDBJ databases">
        <title>Abyssibacter profundi OUC007T gen. nov., sp. nov, a marine bacterium isolated from seawater of the Mariana Trench.</title>
        <authorList>
            <person name="Zhou S."/>
        </authorList>
    </citation>
    <scope>NUCLEOTIDE SEQUENCE [LARGE SCALE GENOMIC DNA]</scope>
    <source>
        <strain evidence="2 3">OUC007</strain>
    </source>
</reference>
<comment type="caution">
    <text evidence="2">The sequence shown here is derived from an EMBL/GenBank/DDBJ whole genome shotgun (WGS) entry which is preliminary data.</text>
</comment>
<keyword evidence="1" id="KW-0732">Signal</keyword>
<dbReference type="Proteomes" id="UP000251800">
    <property type="component" value="Unassembled WGS sequence"/>
</dbReference>
<gene>
    <name evidence="2" type="ORF">DEH80_11760</name>
</gene>
<accession>A0A363UJ65</accession>
<keyword evidence="3" id="KW-1185">Reference proteome</keyword>
<organism evidence="2 3">
    <name type="scientific">Abyssibacter profundi</name>
    <dbReference type="NCBI Taxonomy" id="2182787"/>
    <lineage>
        <taxon>Bacteria</taxon>
        <taxon>Pseudomonadati</taxon>
        <taxon>Pseudomonadota</taxon>
        <taxon>Gammaproteobacteria</taxon>
        <taxon>Chromatiales</taxon>
        <taxon>Oceanococcaceae</taxon>
        <taxon>Abyssibacter</taxon>
    </lineage>
</organism>
<evidence type="ECO:0000313" key="3">
    <source>
        <dbReference type="Proteomes" id="UP000251800"/>
    </source>
</evidence>
<protein>
    <submittedName>
        <fullName evidence="2">Uncharacterized protein</fullName>
    </submittedName>
</protein>
<evidence type="ECO:0000313" key="2">
    <source>
        <dbReference type="EMBL" id="PWN55464.1"/>
    </source>
</evidence>
<feature type="signal peptide" evidence="1">
    <location>
        <begin position="1"/>
        <end position="25"/>
    </location>
</feature>
<dbReference type="EMBL" id="QEQK01000010">
    <property type="protein sequence ID" value="PWN55464.1"/>
    <property type="molecule type" value="Genomic_DNA"/>
</dbReference>
<feature type="chain" id="PRO_5016578938" evidence="1">
    <location>
        <begin position="26"/>
        <end position="320"/>
    </location>
</feature>
<dbReference type="RefSeq" id="WP_109720703.1">
    <property type="nucleotide sequence ID" value="NZ_QEQK01000010.1"/>
</dbReference>
<sequence length="320" mass="34162">MLQRITLKLVLALGLLAGASAPAQAQVFPHEQALVDAALLLADVLDTAGYPQSASEIRKNCTDPKKWLQCVEVTALHAASFMLFREHEVVGTVYTTLGEDEAARDYANCERDPSLTGVPNEFGSYHCAEHLVNDPFWIALRTSMHTLADGAELAGYPNEAAIMRRACQYQGDVNFEFMGCALSTVELLLAITEAPRAAGVPVPRCTATGLVPACTVLRPQPAALSDLDAFDQTGDARFSVTDLTLLAGSGSVLDQLLDDRSEAASQRWVQQMLNVLAAGPVVADGTPLADDYMVLLRALAAAETAPALVASRRRAGRLTP</sequence>